<dbReference type="InterPro" id="IPR016174">
    <property type="entry name" value="Di-haem_cyt_TM"/>
</dbReference>
<comment type="caution">
    <text evidence="8">The sequence shown here is derived from an EMBL/GenBank/DDBJ whole genome shotgun (WGS) entry which is preliminary data.</text>
</comment>
<protein>
    <submittedName>
        <fullName evidence="8">Cytochrome B</fullName>
    </submittedName>
</protein>
<gene>
    <name evidence="8" type="ORF">FHP08_03250</name>
</gene>
<sequence>MREETIRVWDLPTRLFHWGLAACVIGSLVTINLGGNAVAWHFRFGYAILTLLIFRLAWGFVGPRYARFASFPPNPMAALRYLRGPVQGALGHSPLGALSVYALLLSLGFQACTGLFANDAIMWDGPLRNTVSNATSDWLTSLHKTNRYVLLGLIALHLGAIAYYTLFKRKPLVRPMITGDALPPPGRSRARASGDGLRERSLASLLLAASSGIVWAVIELLP</sequence>
<evidence type="ECO:0000256" key="6">
    <source>
        <dbReference type="SAM" id="Phobius"/>
    </source>
</evidence>
<feature type="domain" description="Cytochrome b561 bacterial/Ni-hydrogenase" evidence="7">
    <location>
        <begin position="8"/>
        <end position="179"/>
    </location>
</feature>
<dbReference type="SUPFAM" id="SSF81342">
    <property type="entry name" value="Transmembrane di-heme cytochromes"/>
    <property type="match status" value="1"/>
</dbReference>
<evidence type="ECO:0000259" key="7">
    <source>
        <dbReference type="Pfam" id="PF01292"/>
    </source>
</evidence>
<organism evidence="8 9">
    <name type="scientific">Zeimonas arvi</name>
    <dbReference type="NCBI Taxonomy" id="2498847"/>
    <lineage>
        <taxon>Bacteria</taxon>
        <taxon>Pseudomonadati</taxon>
        <taxon>Pseudomonadota</taxon>
        <taxon>Betaproteobacteria</taxon>
        <taxon>Burkholderiales</taxon>
        <taxon>Burkholderiaceae</taxon>
        <taxon>Zeimonas</taxon>
    </lineage>
</organism>
<dbReference type="Proteomes" id="UP000321548">
    <property type="component" value="Unassembled WGS sequence"/>
</dbReference>
<comment type="subcellular location">
    <subcellularLocation>
        <location evidence="1">Cell membrane</location>
        <topology evidence="1">Multi-pass membrane protein</topology>
    </subcellularLocation>
</comment>
<reference evidence="8 9" key="1">
    <citation type="submission" date="2019-06" db="EMBL/GenBank/DDBJ databases">
        <title>Quisquiliibacterium sp. nov., isolated from a maize field.</title>
        <authorList>
            <person name="Lin S.-Y."/>
            <person name="Tsai C.-F."/>
            <person name="Young C.-C."/>
        </authorList>
    </citation>
    <scope>NUCLEOTIDE SEQUENCE [LARGE SCALE GENOMIC DNA]</scope>
    <source>
        <strain evidence="8 9">CC-CFT501</strain>
    </source>
</reference>
<dbReference type="PANTHER" id="PTHR30485">
    <property type="entry name" value="NI/FE-HYDROGENASE 1 B-TYPE CYTOCHROME SUBUNIT"/>
    <property type="match status" value="1"/>
</dbReference>
<dbReference type="Gene3D" id="1.20.950.20">
    <property type="entry name" value="Transmembrane di-heme cytochromes, Chain C"/>
    <property type="match status" value="1"/>
</dbReference>
<dbReference type="InterPro" id="IPR011577">
    <property type="entry name" value="Cyt_b561_bac/Ni-Hgenase"/>
</dbReference>
<dbReference type="InterPro" id="IPR051542">
    <property type="entry name" value="Hydrogenase_cytochrome"/>
</dbReference>
<dbReference type="OrthoDB" id="196472at2"/>
<dbReference type="EMBL" id="VDUY01000001">
    <property type="protein sequence ID" value="TXL68708.1"/>
    <property type="molecule type" value="Genomic_DNA"/>
</dbReference>
<keyword evidence="5 6" id="KW-0472">Membrane</keyword>
<evidence type="ECO:0000256" key="3">
    <source>
        <dbReference type="ARBA" id="ARBA00022692"/>
    </source>
</evidence>
<feature type="transmembrane region" description="Helical" evidence="6">
    <location>
        <begin position="95"/>
        <end position="117"/>
    </location>
</feature>
<dbReference type="RefSeq" id="WP_147702844.1">
    <property type="nucleotide sequence ID" value="NZ_VDUY01000001.1"/>
</dbReference>
<dbReference type="GO" id="GO:0020037">
    <property type="term" value="F:heme binding"/>
    <property type="evidence" value="ECO:0007669"/>
    <property type="project" value="TreeGrafter"/>
</dbReference>
<keyword evidence="2" id="KW-1003">Cell membrane</keyword>
<proteinExistence type="predicted"/>
<evidence type="ECO:0000256" key="1">
    <source>
        <dbReference type="ARBA" id="ARBA00004651"/>
    </source>
</evidence>
<feature type="transmembrane region" description="Helical" evidence="6">
    <location>
        <begin position="148"/>
        <end position="167"/>
    </location>
</feature>
<evidence type="ECO:0000256" key="4">
    <source>
        <dbReference type="ARBA" id="ARBA00022989"/>
    </source>
</evidence>
<feature type="transmembrane region" description="Helical" evidence="6">
    <location>
        <begin position="15"/>
        <end position="34"/>
    </location>
</feature>
<evidence type="ECO:0000313" key="8">
    <source>
        <dbReference type="EMBL" id="TXL68708.1"/>
    </source>
</evidence>
<dbReference type="GO" id="GO:0009055">
    <property type="term" value="F:electron transfer activity"/>
    <property type="evidence" value="ECO:0007669"/>
    <property type="project" value="InterPro"/>
</dbReference>
<evidence type="ECO:0000256" key="5">
    <source>
        <dbReference type="ARBA" id="ARBA00023136"/>
    </source>
</evidence>
<dbReference type="PANTHER" id="PTHR30485:SF2">
    <property type="entry name" value="BLL0597 PROTEIN"/>
    <property type="match status" value="1"/>
</dbReference>
<evidence type="ECO:0000313" key="9">
    <source>
        <dbReference type="Proteomes" id="UP000321548"/>
    </source>
</evidence>
<dbReference type="AlphaFoldDB" id="A0A5C8P5W0"/>
<keyword evidence="3 6" id="KW-0812">Transmembrane</keyword>
<keyword evidence="4 6" id="KW-1133">Transmembrane helix</keyword>
<feature type="transmembrane region" description="Helical" evidence="6">
    <location>
        <begin position="40"/>
        <end position="61"/>
    </location>
</feature>
<dbReference type="GO" id="GO:0022904">
    <property type="term" value="P:respiratory electron transport chain"/>
    <property type="evidence" value="ECO:0007669"/>
    <property type="project" value="InterPro"/>
</dbReference>
<keyword evidence="9" id="KW-1185">Reference proteome</keyword>
<dbReference type="Pfam" id="PF01292">
    <property type="entry name" value="Ni_hydr_CYTB"/>
    <property type="match status" value="1"/>
</dbReference>
<accession>A0A5C8P5W0</accession>
<evidence type="ECO:0000256" key="2">
    <source>
        <dbReference type="ARBA" id="ARBA00022475"/>
    </source>
</evidence>
<dbReference type="GO" id="GO:0005886">
    <property type="term" value="C:plasma membrane"/>
    <property type="evidence" value="ECO:0007669"/>
    <property type="project" value="UniProtKB-SubCell"/>
</dbReference>
<name>A0A5C8P5W0_9BURK</name>